<gene>
    <name evidence="8" type="ordered locus">Metin_0216</name>
</gene>
<dbReference type="RefSeq" id="WP_013099633.1">
    <property type="nucleotide sequence ID" value="NC_014122.1"/>
</dbReference>
<evidence type="ECO:0000256" key="6">
    <source>
        <dbReference type="ARBA" id="ARBA00023014"/>
    </source>
</evidence>
<evidence type="ECO:0000256" key="5">
    <source>
        <dbReference type="ARBA" id="ARBA00023004"/>
    </source>
</evidence>
<keyword evidence="2" id="KW-0004">4Fe-4S</keyword>
<dbReference type="SUPFAM" id="SSF102114">
    <property type="entry name" value="Radical SAM enzymes"/>
    <property type="match status" value="1"/>
</dbReference>
<proteinExistence type="predicted"/>
<dbReference type="Gene3D" id="3.20.20.70">
    <property type="entry name" value="Aldolase class I"/>
    <property type="match status" value="1"/>
</dbReference>
<dbReference type="InterPro" id="IPR006638">
    <property type="entry name" value="Elp3/MiaA/NifB-like_rSAM"/>
</dbReference>
<dbReference type="HOGENOM" id="CLU_061501_0_0_2"/>
<evidence type="ECO:0000313" key="8">
    <source>
        <dbReference type="EMBL" id="ADG12887.1"/>
    </source>
</evidence>
<evidence type="ECO:0000256" key="3">
    <source>
        <dbReference type="ARBA" id="ARBA00022691"/>
    </source>
</evidence>
<dbReference type="SMART" id="SM00729">
    <property type="entry name" value="Elp3"/>
    <property type="match status" value="1"/>
</dbReference>
<dbReference type="Pfam" id="PF04055">
    <property type="entry name" value="Radical_SAM"/>
    <property type="match status" value="1"/>
</dbReference>
<dbReference type="STRING" id="573063.Metin_0216"/>
<dbReference type="Proteomes" id="UP000002061">
    <property type="component" value="Chromosome"/>
</dbReference>
<dbReference type="InterPro" id="IPR013785">
    <property type="entry name" value="Aldolase_TIM"/>
</dbReference>
<keyword evidence="4" id="KW-0479">Metal-binding</keyword>
<evidence type="ECO:0000256" key="4">
    <source>
        <dbReference type="ARBA" id="ARBA00022723"/>
    </source>
</evidence>
<dbReference type="PROSITE" id="PS01305">
    <property type="entry name" value="MOAA_NIFB_PQQE"/>
    <property type="match status" value="1"/>
</dbReference>
<feature type="domain" description="Elp3/MiaA/NifB-like radical SAM core" evidence="7">
    <location>
        <begin position="39"/>
        <end position="227"/>
    </location>
</feature>
<dbReference type="eggNOG" id="arCOG00955">
    <property type="taxonomic scope" value="Archaea"/>
</dbReference>
<dbReference type="PANTHER" id="PTHR43787:SF3">
    <property type="entry name" value="ARYLSULFATASE REGULATORY PROTEIN"/>
    <property type="match status" value="1"/>
</dbReference>
<accession>D5VQN4</accession>
<dbReference type="GO" id="GO:0032324">
    <property type="term" value="P:molybdopterin cofactor biosynthetic process"/>
    <property type="evidence" value="ECO:0007669"/>
    <property type="project" value="UniProtKB-ARBA"/>
</dbReference>
<dbReference type="InterPro" id="IPR058240">
    <property type="entry name" value="rSAM_sf"/>
</dbReference>
<dbReference type="InterPro" id="IPR000385">
    <property type="entry name" value="MoaA_NifB_PqqE_Fe-S-bd_CS"/>
</dbReference>
<dbReference type="GeneID" id="9131216"/>
<keyword evidence="5" id="KW-0408">Iron</keyword>
<evidence type="ECO:0000259" key="7">
    <source>
        <dbReference type="SMART" id="SM00729"/>
    </source>
</evidence>
<dbReference type="InterPro" id="IPR007197">
    <property type="entry name" value="rSAM"/>
</dbReference>
<organism evidence="8 9">
    <name type="scientific">Methanocaldococcus infernus (strain DSM 11812 / JCM 15783 / ME)</name>
    <dbReference type="NCBI Taxonomy" id="573063"/>
    <lineage>
        <taxon>Archaea</taxon>
        <taxon>Methanobacteriati</taxon>
        <taxon>Methanobacteriota</taxon>
        <taxon>Methanomada group</taxon>
        <taxon>Methanococci</taxon>
        <taxon>Methanococcales</taxon>
        <taxon>Methanocaldococcaceae</taxon>
        <taxon>Methanocaldococcus</taxon>
    </lineage>
</organism>
<dbReference type="GO" id="GO:0003824">
    <property type="term" value="F:catalytic activity"/>
    <property type="evidence" value="ECO:0007669"/>
    <property type="project" value="InterPro"/>
</dbReference>
<dbReference type="GO" id="GO:0051539">
    <property type="term" value="F:4 iron, 4 sulfur cluster binding"/>
    <property type="evidence" value="ECO:0007669"/>
    <property type="project" value="UniProtKB-KW"/>
</dbReference>
<comment type="cofactor">
    <cofactor evidence="1">
        <name>[4Fe-4S] cluster</name>
        <dbReference type="ChEBI" id="CHEBI:49883"/>
    </cofactor>
</comment>
<protein>
    <submittedName>
        <fullName evidence="8">Radical SAM domain protein</fullName>
    </submittedName>
</protein>
<dbReference type="KEGG" id="mif:Metin_0216"/>
<keyword evidence="3" id="KW-0949">S-adenosyl-L-methionine</keyword>
<dbReference type="EMBL" id="CP002009">
    <property type="protein sequence ID" value="ADG12887.1"/>
    <property type="molecule type" value="Genomic_DNA"/>
</dbReference>
<dbReference type="GO" id="GO:0046872">
    <property type="term" value="F:metal ion binding"/>
    <property type="evidence" value="ECO:0007669"/>
    <property type="project" value="UniProtKB-KW"/>
</dbReference>
<evidence type="ECO:0000256" key="1">
    <source>
        <dbReference type="ARBA" id="ARBA00001966"/>
    </source>
</evidence>
<dbReference type="OrthoDB" id="53113at2157"/>
<evidence type="ECO:0000256" key="2">
    <source>
        <dbReference type="ARBA" id="ARBA00022485"/>
    </source>
</evidence>
<dbReference type="AlphaFoldDB" id="D5VQN4"/>
<evidence type="ECO:0000313" key="9">
    <source>
        <dbReference type="Proteomes" id="UP000002061"/>
    </source>
</evidence>
<dbReference type="SFLD" id="SFLDG01067">
    <property type="entry name" value="SPASM/twitch_domain_containing"/>
    <property type="match status" value="1"/>
</dbReference>
<sequence length="277" mass="31730">MILRSETAEKLERIVKRLKVVKHCIGCEGLNLEIENPEHHPSLELTQACNLNCPFCYSKLKKVRRGLYGDLDKAEALTISQYGEPLLDIEGVKKGIELGKSYGLRVDLQTNGVLLNEELLKEFKDLGLDIVMISLSSISKYKELYGKNFVDKVLENIRLASKYFHTIVRAIYLPGVNEKDLMEIAKLNVDEIMVHHLIIYNDKIIEKLKIDKNRLGSIKDLLFLVDEMNKISKANVTIKGCLLVQLKEMDGFILSNVKYDSFSEVPEIKRKYQPIDF</sequence>
<name>D5VQN4_METIM</name>
<dbReference type="PANTHER" id="PTHR43787">
    <property type="entry name" value="FEMO COFACTOR BIOSYNTHESIS PROTEIN NIFB-RELATED"/>
    <property type="match status" value="1"/>
</dbReference>
<dbReference type="SFLD" id="SFLDS00029">
    <property type="entry name" value="Radical_SAM"/>
    <property type="match status" value="1"/>
</dbReference>
<keyword evidence="6" id="KW-0411">Iron-sulfur</keyword>
<keyword evidence="9" id="KW-1185">Reference proteome</keyword>
<dbReference type="CDD" id="cd01335">
    <property type="entry name" value="Radical_SAM"/>
    <property type="match status" value="1"/>
</dbReference>
<reference evidence="8" key="1">
    <citation type="submission" date="2010-04" db="EMBL/GenBank/DDBJ databases">
        <title>Complete sequence of Methanocaldococcus infernus ME.</title>
        <authorList>
            <consortium name="US DOE Joint Genome Institute"/>
            <person name="Lucas S."/>
            <person name="Copeland A."/>
            <person name="Lapidus A."/>
            <person name="Cheng J.-F."/>
            <person name="Bruce D."/>
            <person name="Goodwin L."/>
            <person name="Pitluck S."/>
            <person name="Munk A.C."/>
            <person name="Detter J.C."/>
            <person name="Han C."/>
            <person name="Tapia R."/>
            <person name="Land M."/>
            <person name="Hauser L."/>
            <person name="Kyrpides N."/>
            <person name="Mikhailova N."/>
            <person name="Sieprawska-Lupa M."/>
            <person name="Whitman W.B."/>
            <person name="Woyke T."/>
        </authorList>
    </citation>
    <scope>NUCLEOTIDE SEQUENCE [LARGE SCALE GENOMIC DNA]</scope>
    <source>
        <strain evidence="8">ME</strain>
    </source>
</reference>